<gene>
    <name evidence="5" type="ORF">PSEWESI4_01580</name>
</gene>
<evidence type="ECO:0000313" key="5">
    <source>
        <dbReference type="EMBL" id="CAD5107309.1"/>
    </source>
</evidence>
<dbReference type="Pfam" id="PF25965">
    <property type="entry name" value="Beta-barrel_ALG44"/>
    <property type="match status" value="1"/>
</dbReference>
<dbReference type="SUPFAM" id="SSF141371">
    <property type="entry name" value="PilZ domain-like"/>
    <property type="match status" value="1"/>
</dbReference>
<feature type="transmembrane region" description="Helical" evidence="1">
    <location>
        <begin position="157"/>
        <end position="176"/>
    </location>
</feature>
<dbReference type="AlphaFoldDB" id="A0A7U7ELN8"/>
<evidence type="ECO:0000259" key="2">
    <source>
        <dbReference type="Pfam" id="PF07238"/>
    </source>
</evidence>
<feature type="domain" description="ALG44 beta-barrel" evidence="4">
    <location>
        <begin position="303"/>
        <end position="371"/>
    </location>
</feature>
<dbReference type="GO" id="GO:0035438">
    <property type="term" value="F:cyclic-di-GMP binding"/>
    <property type="evidence" value="ECO:0007669"/>
    <property type="project" value="InterPro"/>
</dbReference>
<accession>A0A7U7ELN8</accession>
<dbReference type="InterPro" id="IPR058834">
    <property type="entry name" value="Beta-barrel_ALG44"/>
</dbReference>
<comment type="caution">
    <text evidence="5">The sequence shown here is derived from an EMBL/GenBank/DDBJ whole genome shotgun (WGS) entry which is preliminary data.</text>
</comment>
<dbReference type="RefSeq" id="WP_187670658.1">
    <property type="nucleotide sequence ID" value="NZ_CAJFCI010000032.1"/>
</dbReference>
<dbReference type="Proteomes" id="UP000583387">
    <property type="component" value="Unassembled WGS sequence"/>
</dbReference>
<dbReference type="Gene3D" id="2.40.10.220">
    <property type="entry name" value="predicted glycosyltransferase like domains"/>
    <property type="match status" value="1"/>
</dbReference>
<dbReference type="Pfam" id="PF07238">
    <property type="entry name" value="PilZ"/>
    <property type="match status" value="1"/>
</dbReference>
<evidence type="ECO:0000256" key="1">
    <source>
        <dbReference type="SAM" id="Phobius"/>
    </source>
</evidence>
<evidence type="ECO:0000259" key="3">
    <source>
        <dbReference type="Pfam" id="PF25964"/>
    </source>
</evidence>
<evidence type="ECO:0000259" key="4">
    <source>
        <dbReference type="Pfam" id="PF25965"/>
    </source>
</evidence>
<keyword evidence="5" id="KW-0808">Transferase</keyword>
<keyword evidence="1" id="KW-0812">Transmembrane</keyword>
<dbReference type="Pfam" id="PF25964">
    <property type="entry name" value="BSH_ALG44"/>
    <property type="match status" value="1"/>
</dbReference>
<reference evidence="5 6" key="1">
    <citation type="submission" date="2020-08" db="EMBL/GenBank/DDBJ databases">
        <authorList>
            <person name="Criscuolo A."/>
        </authorList>
    </citation>
    <scope>NUCLEOTIDE SEQUENCE [LARGE SCALE GENOMIC DNA]</scope>
    <source>
        <strain evidence="5">CIP111764</strain>
    </source>
</reference>
<dbReference type="EMBL" id="CAJFCI010000032">
    <property type="protein sequence ID" value="CAD5107309.1"/>
    <property type="molecule type" value="Genomic_DNA"/>
</dbReference>
<name>A0A7U7ELN8_9GAMM</name>
<dbReference type="GO" id="GO:0047643">
    <property type="term" value="F:alginate synthase activity"/>
    <property type="evidence" value="ECO:0007669"/>
    <property type="project" value="UniProtKB-EC"/>
</dbReference>
<keyword evidence="6" id="KW-1185">Reference proteome</keyword>
<feature type="domain" description="ALG44 barrel-sandwich hybrid" evidence="3">
    <location>
        <begin position="200"/>
        <end position="296"/>
    </location>
</feature>
<dbReference type="InterPro" id="IPR058835">
    <property type="entry name" value="BSH_ALG44"/>
</dbReference>
<evidence type="ECO:0000313" key="6">
    <source>
        <dbReference type="Proteomes" id="UP000583387"/>
    </source>
</evidence>
<keyword evidence="5" id="KW-0328">Glycosyltransferase</keyword>
<dbReference type="EC" id="2.4.1.33" evidence="5"/>
<sequence>MSTVGNLSANVVHEAIDERQYVRTKIPAKVTLSGGGIPPTECQIEDISLGGLGLNCEQPLKIGSLLYASIHLRLNAVVLNIDARIKVVSQRGPLVGTEFIELDEQKRDILRYLISAYMSGEIADINGLLHVLQRENYIKQRKHKASTSRSLWERLRAAFGSLLFLAAGLLVASLLLHKLYLLFFHVAASQALVSANAYVVSMPENGYVKLLVDPRQPRVAVGQPIASVSTQLATSINTPSDLEALARLAPADAEALLNRSLVETVIASPCDCEVYFPTKRPDGYAYKYDELAHLLPVDEGLFVQASFPFDRLKDVNRVSRVELSLFGGGEPIAGTVVDSALDSENQALVLTIQPAEPLPREAYRKPLAVDVYLGLPFSGLLAELRRE</sequence>
<organism evidence="5 6">
    <name type="scientific">Zestomonas carbonaria</name>
    <dbReference type="NCBI Taxonomy" id="2762745"/>
    <lineage>
        <taxon>Bacteria</taxon>
        <taxon>Pseudomonadati</taxon>
        <taxon>Pseudomonadota</taxon>
        <taxon>Gammaproteobacteria</taxon>
        <taxon>Pseudomonadales</taxon>
        <taxon>Pseudomonadaceae</taxon>
        <taxon>Zestomonas</taxon>
    </lineage>
</organism>
<keyword evidence="1" id="KW-0472">Membrane</keyword>
<dbReference type="InterPro" id="IPR009875">
    <property type="entry name" value="PilZ_domain"/>
</dbReference>
<proteinExistence type="predicted"/>
<protein>
    <submittedName>
        <fullName evidence="5">Mannuronan synthase</fullName>
        <ecNumber evidence="5">2.4.1.33</ecNumber>
    </submittedName>
</protein>
<feature type="domain" description="PilZ" evidence="2">
    <location>
        <begin position="18"/>
        <end position="113"/>
    </location>
</feature>
<keyword evidence="1" id="KW-1133">Transmembrane helix</keyword>